<dbReference type="AlphaFoldDB" id="A0A420ERH0"/>
<feature type="transmembrane region" description="Helical" evidence="1">
    <location>
        <begin position="7"/>
        <end position="30"/>
    </location>
</feature>
<name>A0A420ERH0_9SPHN</name>
<keyword evidence="1" id="KW-1133">Transmembrane helix</keyword>
<gene>
    <name evidence="2" type="ORF">D6851_02085</name>
</gene>
<keyword evidence="1" id="KW-0472">Membrane</keyword>
<protein>
    <submittedName>
        <fullName evidence="2">Uncharacterized protein</fullName>
    </submittedName>
</protein>
<keyword evidence="1" id="KW-0812">Transmembrane</keyword>
<dbReference type="Proteomes" id="UP000284395">
    <property type="component" value="Unassembled WGS sequence"/>
</dbReference>
<evidence type="ECO:0000256" key="1">
    <source>
        <dbReference type="SAM" id="Phobius"/>
    </source>
</evidence>
<proteinExistence type="predicted"/>
<dbReference type="EMBL" id="RAPF01000001">
    <property type="protein sequence ID" value="RKF23288.1"/>
    <property type="molecule type" value="Genomic_DNA"/>
</dbReference>
<comment type="caution">
    <text evidence="2">The sequence shown here is derived from an EMBL/GenBank/DDBJ whole genome shotgun (WGS) entry which is preliminary data.</text>
</comment>
<feature type="transmembrane region" description="Helical" evidence="1">
    <location>
        <begin position="42"/>
        <end position="61"/>
    </location>
</feature>
<keyword evidence="3" id="KW-1185">Reference proteome</keyword>
<evidence type="ECO:0000313" key="2">
    <source>
        <dbReference type="EMBL" id="RKF23288.1"/>
    </source>
</evidence>
<reference evidence="2 3" key="1">
    <citation type="submission" date="2018-09" db="EMBL/GenBank/DDBJ databases">
        <title>Altererythrobacter spongiae sp. nov., isolated from a marine sponge.</title>
        <authorList>
            <person name="Zhuang L."/>
            <person name="Luo L."/>
        </authorList>
    </citation>
    <scope>NUCLEOTIDE SEQUENCE [LARGE SCALE GENOMIC DNA]</scope>
    <source>
        <strain evidence="2 3">HN-Y73</strain>
    </source>
</reference>
<evidence type="ECO:0000313" key="3">
    <source>
        <dbReference type="Proteomes" id="UP000284395"/>
    </source>
</evidence>
<dbReference type="OrthoDB" id="8374816at2"/>
<sequence>MLRALGLIAGTVCVLLGALWMLQGLGLVMWPADSFMLANREWAYNGAVAMGVGLVFIWLTWRKR</sequence>
<organism evidence="2 3">
    <name type="scientific">Altericroceibacterium spongiae</name>
    <dbReference type="NCBI Taxonomy" id="2320269"/>
    <lineage>
        <taxon>Bacteria</taxon>
        <taxon>Pseudomonadati</taxon>
        <taxon>Pseudomonadota</taxon>
        <taxon>Alphaproteobacteria</taxon>
        <taxon>Sphingomonadales</taxon>
        <taxon>Erythrobacteraceae</taxon>
        <taxon>Altericroceibacterium</taxon>
    </lineage>
</organism>
<accession>A0A420ERH0</accession>
<dbReference type="RefSeq" id="WP_120323192.1">
    <property type="nucleotide sequence ID" value="NZ_RAPF01000001.1"/>
</dbReference>